<feature type="signal peptide" evidence="1">
    <location>
        <begin position="1"/>
        <end position="20"/>
    </location>
</feature>
<evidence type="ECO:0000256" key="1">
    <source>
        <dbReference type="SAM" id="SignalP"/>
    </source>
</evidence>
<feature type="chain" id="PRO_5026921954" evidence="1">
    <location>
        <begin position="21"/>
        <end position="331"/>
    </location>
</feature>
<dbReference type="Proteomes" id="UP000484164">
    <property type="component" value="Unassembled WGS sequence"/>
</dbReference>
<comment type="caution">
    <text evidence="2">The sequence shown here is derived from an EMBL/GenBank/DDBJ whole genome shotgun (WGS) entry which is preliminary data.</text>
</comment>
<dbReference type="OrthoDB" id="1228710at2"/>
<protein>
    <submittedName>
        <fullName evidence="2">DUF541 domain-containing protein</fullName>
    </submittedName>
</protein>
<name>A0A6L3ZFN7_9FLAO</name>
<evidence type="ECO:0000313" key="2">
    <source>
        <dbReference type="EMBL" id="KAB2816560.1"/>
    </source>
</evidence>
<evidence type="ECO:0000313" key="3">
    <source>
        <dbReference type="Proteomes" id="UP000484164"/>
    </source>
</evidence>
<organism evidence="2 3">
    <name type="scientific">Phaeocystidibacter marisrubri</name>
    <dbReference type="NCBI Taxonomy" id="1577780"/>
    <lineage>
        <taxon>Bacteria</taxon>
        <taxon>Pseudomonadati</taxon>
        <taxon>Bacteroidota</taxon>
        <taxon>Flavobacteriia</taxon>
        <taxon>Flavobacteriales</taxon>
        <taxon>Phaeocystidibacteraceae</taxon>
        <taxon>Phaeocystidibacter</taxon>
    </lineage>
</organism>
<dbReference type="RefSeq" id="WP_151693987.1">
    <property type="nucleotide sequence ID" value="NZ_BMGX01000001.1"/>
</dbReference>
<dbReference type="EMBL" id="WBVQ01000002">
    <property type="protein sequence ID" value="KAB2816560.1"/>
    <property type="molecule type" value="Genomic_DNA"/>
</dbReference>
<keyword evidence="3" id="KW-1185">Reference proteome</keyword>
<proteinExistence type="predicted"/>
<keyword evidence="1" id="KW-0732">Signal</keyword>
<dbReference type="AlphaFoldDB" id="A0A6L3ZFN7"/>
<dbReference type="Gene3D" id="3.30.70.2970">
    <property type="entry name" value="Protein of unknown function (DUF541), domain 2"/>
    <property type="match status" value="1"/>
</dbReference>
<reference evidence="2 3" key="1">
    <citation type="submission" date="2019-10" db="EMBL/GenBank/DDBJ databases">
        <title>Genome sequence of Phaeocystidibacter marisrubri JCM30614 (type strain).</title>
        <authorList>
            <person name="Bowman J.P."/>
        </authorList>
    </citation>
    <scope>NUCLEOTIDE SEQUENCE [LARGE SCALE GENOMIC DNA]</scope>
    <source>
        <strain evidence="2 3">JCM 30614</strain>
    </source>
</reference>
<accession>A0A6L3ZFN7</accession>
<sequence length="331" mass="37996">MNTKSLLLCALTTVSAALSAQVSGNYNYRVNSDRYASQLRASQSSLANLESFDHHTFKVNGLFNVEADSYLAIFTITQLGQTQAEADQLVRRKTDSIKAALASIGAEVDIYVDMISFLPVYEVEVTKKLFSEDTYNEIPKGFELKKNLHFRYKDPSVLDELVTQCAAREIYDLVRVDYFIEDIEAKKAEMIAKAEAILMKNIARRKRLQGDDFSDLRAQIAEGFKMTYPFEQYETYTAYCSNSFNLQKQGAQVVQQTQTTSEFYRPILANHYDFVINPTILEPVVQIEYEVIIRYSPIPVEQREPEVRIERQVEKQLFFVNPEGSVQRLNF</sequence>
<gene>
    <name evidence="2" type="ORF">F8C82_12835</name>
</gene>
<dbReference type="Gene3D" id="3.30.110.170">
    <property type="entry name" value="Protein of unknown function (DUF541), domain 1"/>
    <property type="match status" value="1"/>
</dbReference>